<evidence type="ECO:0000256" key="1">
    <source>
        <dbReference type="SAM" id="Phobius"/>
    </source>
</evidence>
<dbReference type="Pfam" id="PF03729">
    <property type="entry name" value="DUF308"/>
    <property type="match status" value="2"/>
</dbReference>
<protein>
    <submittedName>
        <fullName evidence="2">HdeD family acid-resistance protein</fullName>
    </submittedName>
</protein>
<dbReference type="Proteomes" id="UP000779900">
    <property type="component" value="Unassembled WGS sequence"/>
</dbReference>
<dbReference type="InterPro" id="IPR052712">
    <property type="entry name" value="Acid_resist_chaperone_HdeD"/>
</dbReference>
<feature type="transmembrane region" description="Helical" evidence="1">
    <location>
        <begin position="112"/>
        <end position="131"/>
    </location>
</feature>
<name>A0A937XEV9_UNCW3</name>
<accession>A0A937XEV9</accession>
<dbReference type="InterPro" id="IPR005325">
    <property type="entry name" value="DUF308_memb"/>
</dbReference>
<dbReference type="GO" id="GO:0005886">
    <property type="term" value="C:plasma membrane"/>
    <property type="evidence" value="ECO:0007669"/>
    <property type="project" value="TreeGrafter"/>
</dbReference>
<evidence type="ECO:0000313" key="2">
    <source>
        <dbReference type="EMBL" id="MBM3331054.1"/>
    </source>
</evidence>
<gene>
    <name evidence="2" type="ORF">FJY68_04280</name>
</gene>
<feature type="transmembrane region" description="Helical" evidence="1">
    <location>
        <begin position="55"/>
        <end position="74"/>
    </location>
</feature>
<evidence type="ECO:0000313" key="3">
    <source>
        <dbReference type="Proteomes" id="UP000779900"/>
    </source>
</evidence>
<sequence>MGSRTLLDSCRVSEYPVARWPSLQPTRMAGACTMTNRTGQRLAGLQLADILCRNWVVLLLRGLIAMVFGVLALLLPKPWISVLIMPFGTYVLADGALGVGMTMGEYAGRRHLWALVLWGLSGVGVGLLTLLQQPRSGPEFMSYIGLWTVSTGAMELATAYLLRRKLGAEWLLALLGLTSIAVGVILLAIPAATPVFRSRLLAGYAFALGVHFVILSIRARWAPMPPA</sequence>
<dbReference type="PANTHER" id="PTHR34989">
    <property type="entry name" value="PROTEIN HDED"/>
    <property type="match status" value="1"/>
</dbReference>
<dbReference type="PANTHER" id="PTHR34989:SF1">
    <property type="entry name" value="PROTEIN HDED"/>
    <property type="match status" value="1"/>
</dbReference>
<keyword evidence="1" id="KW-1133">Transmembrane helix</keyword>
<dbReference type="AlphaFoldDB" id="A0A937XEV9"/>
<keyword evidence="1" id="KW-0472">Membrane</keyword>
<feature type="transmembrane region" description="Helical" evidence="1">
    <location>
        <begin position="143"/>
        <end position="163"/>
    </location>
</feature>
<feature type="transmembrane region" description="Helical" evidence="1">
    <location>
        <begin position="201"/>
        <end position="221"/>
    </location>
</feature>
<organism evidence="2 3">
    <name type="scientific">candidate division WOR-3 bacterium</name>
    <dbReference type="NCBI Taxonomy" id="2052148"/>
    <lineage>
        <taxon>Bacteria</taxon>
        <taxon>Bacteria division WOR-3</taxon>
    </lineage>
</organism>
<feature type="transmembrane region" description="Helical" evidence="1">
    <location>
        <begin position="80"/>
        <end position="100"/>
    </location>
</feature>
<reference evidence="2" key="1">
    <citation type="submission" date="2019-03" db="EMBL/GenBank/DDBJ databases">
        <title>Lake Tanganyika Metagenome-Assembled Genomes (MAGs).</title>
        <authorList>
            <person name="Tran P."/>
        </authorList>
    </citation>
    <scope>NUCLEOTIDE SEQUENCE</scope>
    <source>
        <strain evidence="2">K_DeepCast_150m_m2_040</strain>
    </source>
</reference>
<comment type="caution">
    <text evidence="2">The sequence shown here is derived from an EMBL/GenBank/DDBJ whole genome shotgun (WGS) entry which is preliminary data.</text>
</comment>
<dbReference type="EMBL" id="VGIR01000017">
    <property type="protein sequence ID" value="MBM3331054.1"/>
    <property type="molecule type" value="Genomic_DNA"/>
</dbReference>
<proteinExistence type="predicted"/>
<feature type="transmembrane region" description="Helical" evidence="1">
    <location>
        <begin position="170"/>
        <end position="189"/>
    </location>
</feature>
<keyword evidence="1" id="KW-0812">Transmembrane</keyword>